<keyword evidence="11" id="KW-0460">Magnesium</keyword>
<evidence type="ECO:0000256" key="2">
    <source>
        <dbReference type="ARBA" id="ARBA00006997"/>
    </source>
</evidence>
<feature type="domain" description="Chorismate mutase" evidence="12">
    <location>
        <begin position="171"/>
        <end position="262"/>
    </location>
</feature>
<name>A0ABT0VGA3_9LACO</name>
<keyword evidence="8 11" id="KW-0067">ATP-binding</keyword>
<keyword evidence="11" id="KW-0479">Metal-binding</keyword>
<evidence type="ECO:0000256" key="5">
    <source>
        <dbReference type="ARBA" id="ARBA00022679"/>
    </source>
</evidence>
<keyword evidence="14" id="KW-1185">Reference proteome</keyword>
<dbReference type="PROSITE" id="PS51168">
    <property type="entry name" value="CHORISMATE_MUT_2"/>
    <property type="match status" value="1"/>
</dbReference>
<dbReference type="PANTHER" id="PTHR21087">
    <property type="entry name" value="SHIKIMATE KINASE"/>
    <property type="match status" value="1"/>
</dbReference>
<keyword evidence="9 11" id="KW-0057">Aromatic amino acid biosynthesis</keyword>
<comment type="similarity">
    <text evidence="2 11">Belongs to the shikimate kinase family.</text>
</comment>
<dbReference type="Gene3D" id="3.40.50.300">
    <property type="entry name" value="P-loop containing nucleotide triphosphate hydrolases"/>
    <property type="match status" value="1"/>
</dbReference>
<evidence type="ECO:0000256" key="4">
    <source>
        <dbReference type="ARBA" id="ARBA00022605"/>
    </source>
</evidence>
<evidence type="ECO:0000259" key="12">
    <source>
        <dbReference type="PROSITE" id="PS51168"/>
    </source>
</evidence>
<comment type="cofactor">
    <cofactor evidence="11">
        <name>Mg(2+)</name>
        <dbReference type="ChEBI" id="CHEBI:18420"/>
    </cofactor>
    <text evidence="11">Binds 1 Mg(2+) ion per subunit.</text>
</comment>
<feature type="binding site" evidence="11">
    <location>
        <position position="58"/>
    </location>
    <ligand>
        <name>substrate</name>
    </ligand>
</feature>
<feature type="binding site" evidence="11">
    <location>
        <position position="80"/>
    </location>
    <ligand>
        <name>substrate</name>
    </ligand>
</feature>
<keyword evidence="11" id="KW-0963">Cytoplasm</keyword>
<evidence type="ECO:0000256" key="7">
    <source>
        <dbReference type="ARBA" id="ARBA00022777"/>
    </source>
</evidence>
<comment type="catalytic activity">
    <reaction evidence="10 11">
        <text>shikimate + ATP = 3-phosphoshikimate + ADP + H(+)</text>
        <dbReference type="Rhea" id="RHEA:13121"/>
        <dbReference type="ChEBI" id="CHEBI:15378"/>
        <dbReference type="ChEBI" id="CHEBI:30616"/>
        <dbReference type="ChEBI" id="CHEBI:36208"/>
        <dbReference type="ChEBI" id="CHEBI:145989"/>
        <dbReference type="ChEBI" id="CHEBI:456216"/>
        <dbReference type="EC" id="2.7.1.71"/>
    </reaction>
</comment>
<feature type="binding site" evidence="11">
    <location>
        <position position="14"/>
    </location>
    <ligand>
        <name>Mg(2+)</name>
        <dbReference type="ChEBI" id="CHEBI:18420"/>
    </ligand>
</feature>
<evidence type="ECO:0000256" key="1">
    <source>
        <dbReference type="ARBA" id="ARBA00004842"/>
    </source>
</evidence>
<keyword evidence="7 11" id="KW-0418">Kinase</keyword>
<keyword evidence="5 11" id="KW-0808">Transferase</keyword>
<dbReference type="CDD" id="cd00464">
    <property type="entry name" value="SK"/>
    <property type="match status" value="1"/>
</dbReference>
<comment type="caution">
    <text evidence="13">The sequence shown here is derived from an EMBL/GenBank/DDBJ whole genome shotgun (WGS) entry which is preliminary data.</text>
</comment>
<gene>
    <name evidence="11" type="primary">aroK</name>
    <name evidence="13" type="ORF">KAK10_02790</name>
</gene>
<feature type="binding site" evidence="11">
    <location>
        <position position="123"/>
    </location>
    <ligand>
        <name>ATP</name>
        <dbReference type="ChEBI" id="CHEBI:30616"/>
    </ligand>
</feature>
<dbReference type="InterPro" id="IPR027417">
    <property type="entry name" value="P-loop_NTPase"/>
</dbReference>
<dbReference type="RefSeq" id="WP_205143184.1">
    <property type="nucleotide sequence ID" value="NZ_JAFBDN010000004.1"/>
</dbReference>
<keyword evidence="6 11" id="KW-0547">Nucleotide-binding</keyword>
<comment type="function">
    <text evidence="11">Catalyzes the specific phosphorylation of the 3-hydroxyl group of shikimic acid using ATP as a cosubstrate.</text>
</comment>
<evidence type="ECO:0000256" key="3">
    <source>
        <dbReference type="ARBA" id="ARBA00012154"/>
    </source>
</evidence>
<protein>
    <recommendedName>
        <fullName evidence="3 11">Shikimate kinase</fullName>
        <shortName evidence="11">SK</shortName>
        <ecNumber evidence="3 11">2.7.1.71</ecNumber>
    </recommendedName>
</protein>
<dbReference type="EMBL" id="JAGMVS010000039">
    <property type="protein sequence ID" value="MCM2436859.1"/>
    <property type="molecule type" value="Genomic_DNA"/>
</dbReference>
<sequence length="266" mass="29946">MKILLIGFMGVGKTTVGRQLATKLNHQFIDLDVAFKTKNGVGPSEFLQNPAHTEQAFRELEYDILATSLQKDNVVISTGGGVVMLPANSTLIAQSDFEVIYLDSQFSTVLDRLLSAPKTAEGRPLMDNLSVSEFYDLWMMRKPKYAALAKLKVVTDYKQPMTLVDEIKQALEAQTQLFEERSAIDAVDNELFYLLKKRFTLVKQLAAYKAQTGLAIVQPERMLGMQERLINEFASLEMPASFIKQVLEVVTKRAIKHEEQLIAPDR</sequence>
<dbReference type="Pfam" id="PF01817">
    <property type="entry name" value="CM_2"/>
    <property type="match status" value="1"/>
</dbReference>
<dbReference type="Gene3D" id="1.20.59.10">
    <property type="entry name" value="Chorismate mutase"/>
    <property type="match status" value="1"/>
</dbReference>
<dbReference type="Pfam" id="PF01202">
    <property type="entry name" value="SKI"/>
    <property type="match status" value="1"/>
</dbReference>
<dbReference type="Proteomes" id="UP001057481">
    <property type="component" value="Unassembled WGS sequence"/>
</dbReference>
<evidence type="ECO:0000256" key="6">
    <source>
        <dbReference type="ARBA" id="ARBA00022741"/>
    </source>
</evidence>
<feature type="binding site" evidence="11">
    <location>
        <position position="141"/>
    </location>
    <ligand>
        <name>substrate</name>
    </ligand>
</feature>
<evidence type="ECO:0000313" key="14">
    <source>
        <dbReference type="Proteomes" id="UP001057481"/>
    </source>
</evidence>
<dbReference type="InterPro" id="IPR000623">
    <property type="entry name" value="Shikimate_kinase/TSH1"/>
</dbReference>
<feature type="binding site" evidence="11">
    <location>
        <begin position="10"/>
        <end position="15"/>
    </location>
    <ligand>
        <name>ATP</name>
        <dbReference type="ChEBI" id="CHEBI:30616"/>
    </ligand>
</feature>
<dbReference type="SUPFAM" id="SSF48600">
    <property type="entry name" value="Chorismate mutase II"/>
    <property type="match status" value="1"/>
</dbReference>
<dbReference type="SUPFAM" id="SSF52540">
    <property type="entry name" value="P-loop containing nucleoside triphosphate hydrolases"/>
    <property type="match status" value="1"/>
</dbReference>
<dbReference type="PROSITE" id="PS01128">
    <property type="entry name" value="SHIKIMATE_KINASE"/>
    <property type="match status" value="1"/>
</dbReference>
<comment type="pathway">
    <text evidence="1 11">Metabolic intermediate biosynthesis; chorismate biosynthesis; chorismate from D-erythrose 4-phosphate and phosphoenolpyruvate: step 5/7.</text>
</comment>
<dbReference type="GO" id="GO:0004106">
    <property type="term" value="F:chorismate mutase activity"/>
    <property type="evidence" value="ECO:0007669"/>
    <property type="project" value="UniProtKB-EC"/>
</dbReference>
<dbReference type="InterPro" id="IPR036979">
    <property type="entry name" value="CM_dom_sf"/>
</dbReference>
<accession>A0ABT0VGA3</accession>
<comment type="subcellular location">
    <subcellularLocation>
        <location evidence="11">Cytoplasm</location>
    </subcellularLocation>
</comment>
<feature type="binding site" evidence="11">
    <location>
        <position position="32"/>
    </location>
    <ligand>
        <name>substrate</name>
    </ligand>
</feature>
<proteinExistence type="inferred from homology"/>
<dbReference type="InterPro" id="IPR002701">
    <property type="entry name" value="CM_II_prokaryot"/>
</dbReference>
<dbReference type="HAMAP" id="MF_00109">
    <property type="entry name" value="Shikimate_kinase"/>
    <property type="match status" value="1"/>
</dbReference>
<evidence type="ECO:0000256" key="10">
    <source>
        <dbReference type="ARBA" id="ARBA00048567"/>
    </source>
</evidence>
<comment type="subunit">
    <text evidence="11">Monomer.</text>
</comment>
<organism evidence="13 14">
    <name type="scientific">Periweissella beninensis</name>
    <dbReference type="NCBI Taxonomy" id="504936"/>
    <lineage>
        <taxon>Bacteria</taxon>
        <taxon>Bacillati</taxon>
        <taxon>Bacillota</taxon>
        <taxon>Bacilli</taxon>
        <taxon>Lactobacillales</taxon>
        <taxon>Lactobacillaceae</taxon>
        <taxon>Periweissella</taxon>
    </lineage>
</organism>
<dbReference type="PRINTS" id="PR01100">
    <property type="entry name" value="SHIKIMTKNASE"/>
</dbReference>
<reference evidence="13" key="1">
    <citation type="submission" date="2021-04" db="EMBL/GenBank/DDBJ databases">
        <title>Taxonomic assessment of Weissella genus.</title>
        <authorList>
            <person name="Fanelli F."/>
            <person name="Chieffi D."/>
            <person name="Dell'Aquila A."/>
            <person name="Gyu-Sung C."/>
            <person name="Franz C.M.A.P."/>
            <person name="Fusco V."/>
        </authorList>
    </citation>
    <scope>NUCLEOTIDE SEQUENCE</scope>
    <source>
        <strain evidence="13">LMG 25373</strain>
    </source>
</reference>
<evidence type="ECO:0000256" key="11">
    <source>
        <dbReference type="HAMAP-Rule" id="MF_00109"/>
    </source>
</evidence>
<evidence type="ECO:0000256" key="8">
    <source>
        <dbReference type="ARBA" id="ARBA00022840"/>
    </source>
</evidence>
<evidence type="ECO:0000313" key="13">
    <source>
        <dbReference type="EMBL" id="MCM2436859.1"/>
    </source>
</evidence>
<dbReference type="InterPro" id="IPR031322">
    <property type="entry name" value="Shikimate/glucono_kinase"/>
</dbReference>
<dbReference type="SMART" id="SM00830">
    <property type="entry name" value="CM_2"/>
    <property type="match status" value="1"/>
</dbReference>
<keyword evidence="4 11" id="KW-0028">Amino-acid biosynthesis</keyword>
<dbReference type="InterPro" id="IPR023000">
    <property type="entry name" value="Shikimate_kinase_CS"/>
</dbReference>
<evidence type="ECO:0000256" key="9">
    <source>
        <dbReference type="ARBA" id="ARBA00023141"/>
    </source>
</evidence>
<dbReference type="EC" id="2.7.1.71" evidence="3 11"/>
<comment type="caution">
    <text evidence="11">Lacks conserved residue(s) required for the propagation of feature annotation.</text>
</comment>
<dbReference type="InterPro" id="IPR036263">
    <property type="entry name" value="Chorismate_II_sf"/>
</dbReference>
<keyword evidence="13" id="KW-0413">Isomerase</keyword>
<dbReference type="PANTHER" id="PTHR21087:SF16">
    <property type="entry name" value="SHIKIMATE KINASE 1, CHLOROPLASTIC"/>
    <property type="match status" value="1"/>
</dbReference>